<evidence type="ECO:0000256" key="5">
    <source>
        <dbReference type="ARBA" id="ARBA00023242"/>
    </source>
</evidence>
<proteinExistence type="inferred from homology"/>
<evidence type="ECO:0000256" key="2">
    <source>
        <dbReference type="ARBA" id="ARBA00004629"/>
    </source>
</evidence>
<evidence type="ECO:0000313" key="11">
    <source>
        <dbReference type="Proteomes" id="UP000812440"/>
    </source>
</evidence>
<comment type="subcellular location">
    <subcellularLocation>
        <location evidence="2">Chromosome</location>
        <location evidence="2">Centromere</location>
        <location evidence="2">Kinetochore</location>
    </subcellularLocation>
    <subcellularLocation>
        <location evidence="1">Nucleus</location>
    </subcellularLocation>
</comment>
<gene>
    <name evidence="10" type="ORF">GDO86_002355</name>
</gene>
<evidence type="ECO:0000256" key="8">
    <source>
        <dbReference type="SAM" id="Coils"/>
    </source>
</evidence>
<dbReference type="Proteomes" id="UP000812440">
    <property type="component" value="Chromosome 1"/>
</dbReference>
<accession>A0A8T2KM78</accession>
<organism evidence="10 11">
    <name type="scientific">Hymenochirus boettgeri</name>
    <name type="common">Congo dwarf clawed frog</name>
    <dbReference type="NCBI Taxonomy" id="247094"/>
    <lineage>
        <taxon>Eukaryota</taxon>
        <taxon>Metazoa</taxon>
        <taxon>Chordata</taxon>
        <taxon>Craniata</taxon>
        <taxon>Vertebrata</taxon>
        <taxon>Euteleostomi</taxon>
        <taxon>Amphibia</taxon>
        <taxon>Batrachia</taxon>
        <taxon>Anura</taxon>
        <taxon>Pipoidea</taxon>
        <taxon>Pipidae</taxon>
        <taxon>Pipinae</taxon>
        <taxon>Hymenochirus</taxon>
    </lineage>
</organism>
<dbReference type="EMBL" id="JAACNH010000001">
    <property type="protein sequence ID" value="KAG8456540.1"/>
    <property type="molecule type" value="Genomic_DNA"/>
</dbReference>
<keyword evidence="8" id="KW-0175">Coiled coil</keyword>
<evidence type="ECO:0000256" key="6">
    <source>
        <dbReference type="ARBA" id="ARBA00023328"/>
    </source>
</evidence>
<evidence type="ECO:0000256" key="7">
    <source>
        <dbReference type="ARBA" id="ARBA00025735"/>
    </source>
</evidence>
<dbReference type="GO" id="GO:0005634">
    <property type="term" value="C:nucleus"/>
    <property type="evidence" value="ECO:0007669"/>
    <property type="project" value="UniProtKB-SubCell"/>
</dbReference>
<comment type="caution">
    <text evidence="10">The sequence shown here is derived from an EMBL/GenBank/DDBJ whole genome shotgun (WGS) entry which is preliminary data.</text>
</comment>
<dbReference type="GO" id="GO:0051382">
    <property type="term" value="P:kinetochore assembly"/>
    <property type="evidence" value="ECO:0007669"/>
    <property type="project" value="InterPro"/>
</dbReference>
<protein>
    <recommendedName>
        <fullName evidence="9">Centromere protein H C-terminal domain-containing protein</fullName>
    </recommendedName>
</protein>
<feature type="domain" description="Centromere protein H C-terminal" evidence="9">
    <location>
        <begin position="39"/>
        <end position="236"/>
    </location>
</feature>
<keyword evidence="11" id="KW-1185">Reference proteome</keyword>
<dbReference type="GO" id="GO:0043515">
    <property type="term" value="F:kinetochore binding"/>
    <property type="evidence" value="ECO:0007669"/>
    <property type="project" value="TreeGrafter"/>
</dbReference>
<dbReference type="InterPro" id="IPR040034">
    <property type="entry name" value="CENP-H"/>
</dbReference>
<dbReference type="PANTHER" id="PTHR48122">
    <property type="entry name" value="CENTROMERE PROTEIN H"/>
    <property type="match status" value="1"/>
</dbReference>
<evidence type="ECO:0000313" key="10">
    <source>
        <dbReference type="EMBL" id="KAG8456540.1"/>
    </source>
</evidence>
<sequence>MAIPGPLSDLQELSSNLCKVSLLGASGQEEESPDLQLLSLLRLREQVKQQHLELQSVVVTKEEAAPETLSLERLFEIKKELVKEIEDVKMSYKNKTTVLQRMQAVNALYCKIAEGDSDSRLIKEKLKHILSLTTLILKSQQEKRDLEQKIYDIRKKRLELKELGASKMLEFQTMKTTWKADAEEMESKKMKRLEKILKEEIDSTTVIQNVFQNIILASHVDWAKDPRLREMVLKLETHANSF</sequence>
<dbReference type="AlphaFoldDB" id="A0A8T2KM78"/>
<feature type="coiled-coil region" evidence="8">
    <location>
        <begin position="136"/>
        <end position="163"/>
    </location>
</feature>
<keyword evidence="4" id="KW-0995">Kinetochore</keyword>
<dbReference type="GO" id="GO:0007059">
    <property type="term" value="P:chromosome segregation"/>
    <property type="evidence" value="ECO:0007669"/>
    <property type="project" value="TreeGrafter"/>
</dbReference>
<name>A0A8T2KM78_9PIPI</name>
<comment type="similarity">
    <text evidence="7">Belongs to the CENP-H/MCM16 family.</text>
</comment>
<dbReference type="InterPro" id="IPR008426">
    <property type="entry name" value="CENP-H_C"/>
</dbReference>
<keyword evidence="6" id="KW-0137">Centromere</keyword>
<dbReference type="GO" id="GO:0007052">
    <property type="term" value="P:mitotic spindle organization"/>
    <property type="evidence" value="ECO:0007669"/>
    <property type="project" value="TreeGrafter"/>
</dbReference>
<dbReference type="Pfam" id="PF05837">
    <property type="entry name" value="CENP-H"/>
    <property type="match status" value="1"/>
</dbReference>
<evidence type="ECO:0000256" key="3">
    <source>
        <dbReference type="ARBA" id="ARBA00022454"/>
    </source>
</evidence>
<evidence type="ECO:0000256" key="1">
    <source>
        <dbReference type="ARBA" id="ARBA00004123"/>
    </source>
</evidence>
<evidence type="ECO:0000256" key="4">
    <source>
        <dbReference type="ARBA" id="ARBA00022838"/>
    </source>
</evidence>
<dbReference type="PANTHER" id="PTHR48122:SF1">
    <property type="entry name" value="CENTROMERE PROTEIN H"/>
    <property type="match status" value="1"/>
</dbReference>
<keyword evidence="3" id="KW-0158">Chromosome</keyword>
<evidence type="ECO:0000259" key="9">
    <source>
        <dbReference type="Pfam" id="PF05837"/>
    </source>
</evidence>
<reference evidence="10" key="1">
    <citation type="thesis" date="2020" institute="ProQuest LLC" country="789 East Eisenhower Parkway, Ann Arbor, MI, USA">
        <title>Comparative Genomics and Chromosome Evolution.</title>
        <authorList>
            <person name="Mudd A.B."/>
        </authorList>
    </citation>
    <scope>NUCLEOTIDE SEQUENCE</scope>
    <source>
        <strain evidence="10">Female2</strain>
        <tissue evidence="10">Blood</tissue>
    </source>
</reference>
<dbReference type="GO" id="GO:0000776">
    <property type="term" value="C:kinetochore"/>
    <property type="evidence" value="ECO:0007669"/>
    <property type="project" value="UniProtKB-KW"/>
</dbReference>
<dbReference type="OrthoDB" id="2274804at2759"/>
<keyword evidence="5" id="KW-0539">Nucleus</keyword>